<proteinExistence type="predicted"/>
<gene>
    <name evidence="1" type="ORF">L1F29_15510</name>
</gene>
<evidence type="ECO:0000313" key="1">
    <source>
        <dbReference type="EMBL" id="UVI33154.1"/>
    </source>
</evidence>
<protein>
    <recommendedName>
        <fullName evidence="3">Nucleotidyltransferase domain-containing protein</fullName>
    </recommendedName>
</protein>
<sequence length="346" mass="37835">MKVGVARAKAQEWIAKHASLEPGFCGAYFSGSTVGMSDDAELAAASDIDVVVITSDTEPALKLGKFIYEGALIEVTYLSSNDIASAEEVLASYHLAGSFRMNTIIADPTGHLSKLQAEVSDSFNKRLWVDRRCENVRLKIENGLRSINPSAPLHDLVQSWLFPTGVTTHLILVAALRNPTVRKRYAAAREVLSEYGLAHVYPELLALLGCTHLTSERIEHHLDELTSTFDAAAAVAQTPFFFSTDITASARPIAIDGSRELIRSGLHHEAVFWIVATFARCHKILAADASTQLQLAHRPAFEAIISDLGFTSTGDFIPRAEGVLQYLPRLMDTVETILHKNPAIRT</sequence>
<keyword evidence="2" id="KW-1185">Reference proteome</keyword>
<reference evidence="1" key="1">
    <citation type="submission" date="2022-01" db="EMBL/GenBank/DDBJ databases">
        <title>Paenibacillus spongiae sp. nov., isolated from marine sponge.</title>
        <authorList>
            <person name="Li Z."/>
            <person name="Zhang M."/>
        </authorList>
    </citation>
    <scope>NUCLEOTIDE SEQUENCE</scope>
    <source>
        <strain evidence="1">PHS-Z3</strain>
    </source>
</reference>
<dbReference type="Proteomes" id="UP001057877">
    <property type="component" value="Chromosome"/>
</dbReference>
<accession>A0ABY5SHB2</accession>
<dbReference type="Gene3D" id="3.30.460.10">
    <property type="entry name" value="Beta Polymerase, domain 2"/>
    <property type="match status" value="1"/>
</dbReference>
<dbReference type="RefSeq" id="WP_258389207.1">
    <property type="nucleotide sequence ID" value="NZ_CP091430.1"/>
</dbReference>
<evidence type="ECO:0008006" key="3">
    <source>
        <dbReference type="Google" id="ProtNLM"/>
    </source>
</evidence>
<dbReference type="EMBL" id="CP091430">
    <property type="protein sequence ID" value="UVI33154.1"/>
    <property type="molecule type" value="Genomic_DNA"/>
</dbReference>
<organism evidence="1 2">
    <name type="scientific">Paenibacillus spongiae</name>
    <dbReference type="NCBI Taxonomy" id="2909671"/>
    <lineage>
        <taxon>Bacteria</taxon>
        <taxon>Bacillati</taxon>
        <taxon>Bacillota</taxon>
        <taxon>Bacilli</taxon>
        <taxon>Bacillales</taxon>
        <taxon>Paenibacillaceae</taxon>
        <taxon>Paenibacillus</taxon>
    </lineage>
</organism>
<evidence type="ECO:0000313" key="2">
    <source>
        <dbReference type="Proteomes" id="UP001057877"/>
    </source>
</evidence>
<dbReference type="InterPro" id="IPR043519">
    <property type="entry name" value="NT_sf"/>
</dbReference>
<name>A0ABY5SHB2_9BACL</name>